<reference evidence="5" key="2">
    <citation type="submission" date="2022-10" db="EMBL/GenBank/DDBJ databases">
        <authorList>
            <person name="Aires J."/>
            <person name="Mesa V."/>
        </authorList>
    </citation>
    <scope>NUCLEOTIDE SEQUENCE</scope>
    <source>
        <strain evidence="5">Clostridium neonatale JD116</strain>
    </source>
</reference>
<dbReference type="EMBL" id="CAKJVE010000001">
    <property type="protein sequence ID" value="CAG9701484.1"/>
    <property type="molecule type" value="Genomic_DNA"/>
</dbReference>
<protein>
    <submittedName>
        <fullName evidence="4">3-oxoacyl-(Acyl-carrier protein) reductase</fullName>
    </submittedName>
</protein>
<dbReference type="PRINTS" id="PR00081">
    <property type="entry name" value="GDHRDH"/>
</dbReference>
<dbReference type="RefSeq" id="WP_210886869.1">
    <property type="nucleotide sequence ID" value="NZ_CAKJVE010000001.1"/>
</dbReference>
<organism evidence="4 6">
    <name type="scientific">Clostridium neonatale</name>
    <dbReference type="NCBI Taxonomy" id="137838"/>
    <lineage>
        <taxon>Bacteria</taxon>
        <taxon>Bacillati</taxon>
        <taxon>Bacillota</taxon>
        <taxon>Clostridia</taxon>
        <taxon>Eubacteriales</taxon>
        <taxon>Clostridiaceae</taxon>
        <taxon>Clostridium</taxon>
    </lineage>
</organism>
<evidence type="ECO:0000256" key="3">
    <source>
        <dbReference type="ARBA" id="ARBA00023221"/>
    </source>
</evidence>
<keyword evidence="3" id="KW-0443">Lipid metabolism</keyword>
<name>A0AA86MJX3_9CLOT</name>
<sequence length="240" mass="26565">MKIAVITGAVSGIANAVAKKLQKDGCKIIALDKNIDNIKEDNDFIYYSVDVTKSHEVNKVFEKINEEFGKVDILVNTVGATLHTKLIEEIEDDDWDRTFELNLRSAFNCTRAAVPLMKKNNWGRIVNISAVAGRTYTFFGGADFTAAKSAIVGFTQQCAFELAPFGITVNAVAPGLTLTKRVENMWNEYSEERRNTILERIPIGRPSTVDEQAQTICFLCSEYASYICGAVIDVNGAMFV</sequence>
<evidence type="ECO:0000256" key="2">
    <source>
        <dbReference type="ARBA" id="ARBA00023002"/>
    </source>
</evidence>
<comment type="similarity">
    <text evidence="1">Belongs to the short-chain dehydrogenases/reductases (SDR) family.</text>
</comment>
<proteinExistence type="inferred from homology"/>
<evidence type="ECO:0000313" key="4">
    <source>
        <dbReference type="EMBL" id="CAG9701484.1"/>
    </source>
</evidence>
<gene>
    <name evidence="5" type="ORF">CNEO2_760011</name>
    <name evidence="4" type="ORF">CNEO_10018</name>
</gene>
<evidence type="ECO:0000313" key="6">
    <source>
        <dbReference type="Proteomes" id="UP000789738"/>
    </source>
</evidence>
<keyword evidence="2" id="KW-0560">Oxidoreductase</keyword>
<dbReference type="PANTHER" id="PTHR42879">
    <property type="entry name" value="3-OXOACYL-(ACYL-CARRIER-PROTEIN) REDUCTASE"/>
    <property type="match status" value="1"/>
</dbReference>
<dbReference type="Proteomes" id="UP001189143">
    <property type="component" value="Unassembled WGS sequence"/>
</dbReference>
<dbReference type="Pfam" id="PF13561">
    <property type="entry name" value="adh_short_C2"/>
    <property type="match status" value="1"/>
</dbReference>
<dbReference type="AlphaFoldDB" id="A0AA86MJX3"/>
<dbReference type="GO" id="GO:0016491">
    <property type="term" value="F:oxidoreductase activity"/>
    <property type="evidence" value="ECO:0007669"/>
    <property type="project" value="UniProtKB-KW"/>
</dbReference>
<dbReference type="PANTHER" id="PTHR42879:SF2">
    <property type="entry name" value="3-OXOACYL-[ACYL-CARRIER-PROTEIN] REDUCTASE FABG"/>
    <property type="match status" value="1"/>
</dbReference>
<accession>A0AA86MJX3</accession>
<dbReference type="CDD" id="cd05233">
    <property type="entry name" value="SDR_c"/>
    <property type="match status" value="1"/>
</dbReference>
<dbReference type="InterPro" id="IPR002347">
    <property type="entry name" value="SDR_fam"/>
</dbReference>
<evidence type="ECO:0000256" key="1">
    <source>
        <dbReference type="ARBA" id="ARBA00006484"/>
    </source>
</evidence>
<dbReference type="FunFam" id="3.40.50.720:FF:000084">
    <property type="entry name" value="Short-chain dehydrogenase reductase"/>
    <property type="match status" value="1"/>
</dbReference>
<dbReference type="EMBL" id="CAMTCP010000277">
    <property type="protein sequence ID" value="CAI3681549.1"/>
    <property type="molecule type" value="Genomic_DNA"/>
</dbReference>
<dbReference type="SUPFAM" id="SSF51735">
    <property type="entry name" value="NAD(P)-binding Rossmann-fold domains"/>
    <property type="match status" value="1"/>
</dbReference>
<dbReference type="InterPro" id="IPR050259">
    <property type="entry name" value="SDR"/>
</dbReference>
<dbReference type="InterPro" id="IPR036291">
    <property type="entry name" value="NAD(P)-bd_dom_sf"/>
</dbReference>
<dbReference type="Proteomes" id="UP000789738">
    <property type="component" value="Unassembled WGS sequence"/>
</dbReference>
<dbReference type="GO" id="GO:0008206">
    <property type="term" value="P:bile acid metabolic process"/>
    <property type="evidence" value="ECO:0007669"/>
    <property type="project" value="UniProtKB-ARBA"/>
</dbReference>
<comment type="caution">
    <text evidence="4">The sequence shown here is derived from an EMBL/GenBank/DDBJ whole genome shotgun (WGS) entry which is preliminary data.</text>
</comment>
<keyword evidence="3" id="KW-0753">Steroid metabolism</keyword>
<evidence type="ECO:0000313" key="5">
    <source>
        <dbReference type="EMBL" id="CAI3681549.1"/>
    </source>
</evidence>
<dbReference type="PRINTS" id="PR00080">
    <property type="entry name" value="SDRFAMILY"/>
</dbReference>
<reference evidence="4" key="1">
    <citation type="submission" date="2021-10" db="EMBL/GenBank/DDBJ databases">
        <authorList>
            <person name="Mesa V."/>
        </authorList>
    </citation>
    <scope>NUCLEOTIDE SEQUENCE</scope>
    <source>
        <strain evidence="4">CC3_PB</strain>
    </source>
</reference>
<dbReference type="Gene3D" id="3.40.50.720">
    <property type="entry name" value="NAD(P)-binding Rossmann-like Domain"/>
    <property type="match status" value="1"/>
</dbReference>